<accession>A0A0G1CQ75</accession>
<dbReference type="STRING" id="1618446.UV61_C0001G0096"/>
<evidence type="ECO:0000313" key="1">
    <source>
        <dbReference type="EMBL" id="KKS87689.1"/>
    </source>
</evidence>
<reference evidence="1 2" key="1">
    <citation type="journal article" date="2015" name="Nature">
        <title>rRNA introns, odd ribosomes, and small enigmatic genomes across a large radiation of phyla.</title>
        <authorList>
            <person name="Brown C.T."/>
            <person name="Hug L.A."/>
            <person name="Thomas B.C."/>
            <person name="Sharon I."/>
            <person name="Castelle C.J."/>
            <person name="Singh A."/>
            <person name="Wilkins M.J."/>
            <person name="Williams K.H."/>
            <person name="Banfield J.F."/>
        </authorList>
    </citation>
    <scope>NUCLEOTIDE SEQUENCE [LARGE SCALE GENOMIC DNA]</scope>
</reference>
<name>A0A0G1CQ75_9BACT</name>
<proteinExistence type="predicted"/>
<dbReference type="EMBL" id="LCFD01000001">
    <property type="protein sequence ID" value="KKS87689.1"/>
    <property type="molecule type" value="Genomic_DNA"/>
</dbReference>
<sequence length="36" mass="4329">MMLLRQIQKLYEILKKIIRSIFTGIGKAINEFIDKY</sequence>
<dbReference type="Proteomes" id="UP000034050">
    <property type="component" value="Unassembled WGS sequence"/>
</dbReference>
<protein>
    <submittedName>
        <fullName evidence="1">Uncharacterized protein</fullName>
    </submittedName>
</protein>
<evidence type="ECO:0000313" key="2">
    <source>
        <dbReference type="Proteomes" id="UP000034050"/>
    </source>
</evidence>
<gene>
    <name evidence="1" type="ORF">UV61_C0001G0096</name>
</gene>
<dbReference type="AlphaFoldDB" id="A0A0G1CQ75"/>
<organism evidence="1 2">
    <name type="scientific">Candidatus Gottesmanbacteria bacterium GW2011_GWB1_43_11</name>
    <dbReference type="NCBI Taxonomy" id="1618446"/>
    <lineage>
        <taxon>Bacteria</taxon>
        <taxon>Candidatus Gottesmaniibacteriota</taxon>
    </lineage>
</organism>
<comment type="caution">
    <text evidence="1">The sequence shown here is derived from an EMBL/GenBank/DDBJ whole genome shotgun (WGS) entry which is preliminary data.</text>
</comment>